<keyword evidence="1" id="KW-0805">Transcription regulation</keyword>
<accession>A0A523RXX1</accession>
<evidence type="ECO:0000256" key="2">
    <source>
        <dbReference type="ARBA" id="ARBA00023125"/>
    </source>
</evidence>
<dbReference type="Gene3D" id="1.10.10.10">
    <property type="entry name" value="Winged helix-like DNA-binding domain superfamily/Winged helix DNA-binding domain"/>
    <property type="match status" value="1"/>
</dbReference>
<protein>
    <submittedName>
        <fullName evidence="6">IclR family transcriptional regulator</fullName>
    </submittedName>
</protein>
<evidence type="ECO:0000256" key="3">
    <source>
        <dbReference type="ARBA" id="ARBA00023163"/>
    </source>
</evidence>
<evidence type="ECO:0000313" key="7">
    <source>
        <dbReference type="Proteomes" id="UP000316360"/>
    </source>
</evidence>
<dbReference type="InterPro" id="IPR029016">
    <property type="entry name" value="GAF-like_dom_sf"/>
</dbReference>
<evidence type="ECO:0000256" key="1">
    <source>
        <dbReference type="ARBA" id="ARBA00023015"/>
    </source>
</evidence>
<proteinExistence type="predicted"/>
<dbReference type="InterPro" id="IPR005471">
    <property type="entry name" value="Tscrpt_reg_IclR_N"/>
</dbReference>
<gene>
    <name evidence="6" type="ORF">E3J84_03785</name>
</gene>
<dbReference type="GO" id="GO:0003700">
    <property type="term" value="F:DNA-binding transcription factor activity"/>
    <property type="evidence" value="ECO:0007669"/>
    <property type="project" value="TreeGrafter"/>
</dbReference>
<sequence length="279" mass="31764">MKKESYSYNRSVMTKDKKELSIAKTVDKALRIIDFLSNTQKEMRITDIARNIKINTSTVQRIVNTLCKYDYLRQNAESSKYRIGFKFLEVSGRILGELDLRRVARPFLEELRDRTRETVHLMILDRTMGVYIDAVESPQRIRMVSAIGIREDLHCSGVGKALLAFLPEQKVDEITKEHGLEPKTSRTITDPDELKRHLAQIRKHSYSTDDEEGEEGTRCIGAPVLNHAGKVIASISIAAPSHRLDQQKIQQFAPVVVNTAKKISQSLGRNTWVESNQEA</sequence>
<dbReference type="GO" id="GO:0003677">
    <property type="term" value="F:DNA binding"/>
    <property type="evidence" value="ECO:0007669"/>
    <property type="project" value="UniProtKB-KW"/>
</dbReference>
<dbReference type="PANTHER" id="PTHR30136:SF7">
    <property type="entry name" value="HTH-TYPE TRANSCRIPTIONAL REGULATOR KDGR-RELATED"/>
    <property type="match status" value="1"/>
</dbReference>
<comment type="caution">
    <text evidence="6">The sequence shown here is derived from an EMBL/GenBank/DDBJ whole genome shotgun (WGS) entry which is preliminary data.</text>
</comment>
<keyword evidence="2" id="KW-0238">DNA-binding</keyword>
<dbReference type="InterPro" id="IPR036388">
    <property type="entry name" value="WH-like_DNA-bd_sf"/>
</dbReference>
<evidence type="ECO:0000259" key="5">
    <source>
        <dbReference type="PROSITE" id="PS51078"/>
    </source>
</evidence>
<dbReference type="SMART" id="SM00346">
    <property type="entry name" value="HTH_ICLR"/>
    <property type="match status" value="1"/>
</dbReference>
<dbReference type="InterPro" id="IPR036390">
    <property type="entry name" value="WH_DNA-bd_sf"/>
</dbReference>
<dbReference type="Pfam" id="PF09339">
    <property type="entry name" value="HTH_IclR"/>
    <property type="match status" value="1"/>
</dbReference>
<keyword evidence="3" id="KW-0804">Transcription</keyword>
<dbReference type="Gene3D" id="3.30.450.40">
    <property type="match status" value="1"/>
</dbReference>
<dbReference type="Pfam" id="PF01614">
    <property type="entry name" value="IclR_C"/>
    <property type="match status" value="1"/>
</dbReference>
<dbReference type="PROSITE" id="PS51077">
    <property type="entry name" value="HTH_ICLR"/>
    <property type="match status" value="1"/>
</dbReference>
<evidence type="ECO:0000313" key="6">
    <source>
        <dbReference type="EMBL" id="TET10626.1"/>
    </source>
</evidence>
<dbReference type="InterPro" id="IPR014757">
    <property type="entry name" value="Tscrpt_reg_IclR_C"/>
</dbReference>
<dbReference type="EMBL" id="SOKJ01000214">
    <property type="protein sequence ID" value="TET10626.1"/>
    <property type="molecule type" value="Genomic_DNA"/>
</dbReference>
<feature type="domain" description="IclR-ED" evidence="5">
    <location>
        <begin position="86"/>
        <end position="269"/>
    </location>
</feature>
<dbReference type="GO" id="GO:0045892">
    <property type="term" value="P:negative regulation of DNA-templated transcription"/>
    <property type="evidence" value="ECO:0007669"/>
    <property type="project" value="TreeGrafter"/>
</dbReference>
<feature type="domain" description="HTH iclR-type" evidence="4">
    <location>
        <begin position="23"/>
        <end position="85"/>
    </location>
</feature>
<dbReference type="InterPro" id="IPR050707">
    <property type="entry name" value="HTH_MetabolicPath_Reg"/>
</dbReference>
<reference evidence="6 7" key="1">
    <citation type="submission" date="2019-03" db="EMBL/GenBank/DDBJ databases">
        <title>Metabolic potential of uncultured bacteria and archaea associated with petroleum seepage in deep-sea sediments.</title>
        <authorList>
            <person name="Dong X."/>
            <person name="Hubert C."/>
        </authorList>
    </citation>
    <scope>NUCLEOTIDE SEQUENCE [LARGE SCALE GENOMIC DNA]</scope>
    <source>
        <strain evidence="6">E44_bin7</strain>
    </source>
</reference>
<name>A0A523RXX1_UNCAE</name>
<dbReference type="PROSITE" id="PS51078">
    <property type="entry name" value="ICLR_ED"/>
    <property type="match status" value="1"/>
</dbReference>
<dbReference type="SUPFAM" id="SSF46785">
    <property type="entry name" value="Winged helix' DNA-binding domain"/>
    <property type="match status" value="1"/>
</dbReference>
<dbReference type="AlphaFoldDB" id="A0A523RXX1"/>
<dbReference type="Proteomes" id="UP000316360">
    <property type="component" value="Unassembled WGS sequence"/>
</dbReference>
<dbReference type="SUPFAM" id="SSF55781">
    <property type="entry name" value="GAF domain-like"/>
    <property type="match status" value="1"/>
</dbReference>
<evidence type="ECO:0000259" key="4">
    <source>
        <dbReference type="PROSITE" id="PS51077"/>
    </source>
</evidence>
<dbReference type="PANTHER" id="PTHR30136">
    <property type="entry name" value="HELIX-TURN-HELIX TRANSCRIPTIONAL REGULATOR, ICLR FAMILY"/>
    <property type="match status" value="1"/>
</dbReference>
<organism evidence="6 7">
    <name type="scientific">Aerophobetes bacterium</name>
    <dbReference type="NCBI Taxonomy" id="2030807"/>
    <lineage>
        <taxon>Bacteria</taxon>
        <taxon>Candidatus Aerophobota</taxon>
    </lineage>
</organism>